<gene>
    <name evidence="1" type="ORF">AEK19_MT1480</name>
</gene>
<sequence>MTALFVPYMESGKWNLVYCKKVHAGFYMRIDRSIARFTPEIFLPIVVVSTPPYCFY</sequence>
<dbReference type="EMBL" id="KY774314">
    <property type="protein sequence ID" value="ART31670.1"/>
    <property type="molecule type" value="Genomic_DNA"/>
</dbReference>
<accession>A0A1Y0B2P6</accession>
<proteinExistence type="predicted"/>
<keyword evidence="1" id="KW-0496">Mitochondrion</keyword>
<dbReference type="AlphaFoldDB" id="A0A1Y0B2P6"/>
<evidence type="ECO:0000313" key="1">
    <source>
        <dbReference type="EMBL" id="ART31670.1"/>
    </source>
</evidence>
<reference evidence="1" key="1">
    <citation type="submission" date="2017-03" db="EMBL/GenBank/DDBJ databases">
        <title>The mitochondrial genome of the carnivorous plant Utricularia reniformis (Lentibulariaceae): structure, comparative analysis and evolutionary landmarks.</title>
        <authorList>
            <person name="Silva S.R."/>
            <person name="Alvarenga D.O."/>
            <person name="Michael T.P."/>
            <person name="Miranda V.F.O."/>
            <person name="Varani A.M."/>
        </authorList>
    </citation>
    <scope>NUCLEOTIDE SEQUENCE</scope>
</reference>
<organism evidence="1">
    <name type="scientific">Utricularia reniformis</name>
    <dbReference type="NCBI Taxonomy" id="192314"/>
    <lineage>
        <taxon>Eukaryota</taxon>
        <taxon>Viridiplantae</taxon>
        <taxon>Streptophyta</taxon>
        <taxon>Embryophyta</taxon>
        <taxon>Tracheophyta</taxon>
        <taxon>Spermatophyta</taxon>
        <taxon>Magnoliopsida</taxon>
        <taxon>eudicotyledons</taxon>
        <taxon>Gunneridae</taxon>
        <taxon>Pentapetalae</taxon>
        <taxon>asterids</taxon>
        <taxon>lamiids</taxon>
        <taxon>Lamiales</taxon>
        <taxon>Lentibulariaceae</taxon>
        <taxon>Utricularia</taxon>
    </lineage>
</organism>
<name>A0A1Y0B2P6_9LAMI</name>
<protein>
    <submittedName>
        <fullName evidence="1">Uncharacterized protein</fullName>
    </submittedName>
</protein>
<geneLocation type="mitochondrion" evidence="1"/>